<accession>A0A7G2CJ34</accession>
<organism evidence="1 2">
    <name type="scientific">Angomonas deanei</name>
    <dbReference type="NCBI Taxonomy" id="59799"/>
    <lineage>
        <taxon>Eukaryota</taxon>
        <taxon>Discoba</taxon>
        <taxon>Euglenozoa</taxon>
        <taxon>Kinetoplastea</taxon>
        <taxon>Metakinetoplastina</taxon>
        <taxon>Trypanosomatida</taxon>
        <taxon>Trypanosomatidae</taxon>
        <taxon>Strigomonadinae</taxon>
        <taxon>Angomonas</taxon>
    </lineage>
</organism>
<evidence type="ECO:0000313" key="1">
    <source>
        <dbReference type="EMBL" id="CAD2219067.1"/>
    </source>
</evidence>
<dbReference type="VEuPathDB" id="TriTrypDB:ADEAN_000656000"/>
<protein>
    <submittedName>
        <fullName evidence="1">Uncharacterized protein</fullName>
    </submittedName>
</protein>
<evidence type="ECO:0000313" key="2">
    <source>
        <dbReference type="Proteomes" id="UP000515908"/>
    </source>
</evidence>
<proteinExistence type="predicted"/>
<sequence length="307" mass="34773">MRTTFPHLITLDASLCSYGGSFFCAMLKKHIAELFSYLPLMYFLFEKDDKSTGNFFSALEDTLKTVKNSENNVITAFKPKESRGWFSFGSKQKVQTYSIAEDVEFIEANNNLLPSNFKPLFFRFVAQKSNFSETNKIIEDLSGQIASESPILKNCLQSLQSVVVAAESSEAPLRDLRREVDFQDNEVKCILGSVVRSSNSLYAIISSIEKFLIDFLHLLRTVSENMPYINGGKKVPKDFPAYEHKSLFIKGGELFKAYALSVKTWEERLEKELGYAEVELNAKKKELCICIFNLLTARANSVNANSF</sequence>
<dbReference type="EMBL" id="LR877156">
    <property type="protein sequence ID" value="CAD2219067.1"/>
    <property type="molecule type" value="Genomic_DNA"/>
</dbReference>
<dbReference type="AlphaFoldDB" id="A0A7G2CJ34"/>
<dbReference type="Proteomes" id="UP000515908">
    <property type="component" value="Chromosome 12"/>
</dbReference>
<name>A0A7G2CJ34_9TRYP</name>
<dbReference type="OrthoDB" id="270825at2759"/>
<gene>
    <name evidence="1" type="ORF">ADEAN_000656000</name>
</gene>
<keyword evidence="2" id="KW-1185">Reference proteome</keyword>
<reference evidence="1 2" key="1">
    <citation type="submission" date="2020-08" db="EMBL/GenBank/DDBJ databases">
        <authorList>
            <person name="Newling K."/>
            <person name="Davey J."/>
            <person name="Forrester S."/>
        </authorList>
    </citation>
    <scope>NUCLEOTIDE SEQUENCE [LARGE SCALE GENOMIC DNA]</scope>
    <source>
        <strain evidence="2">Crithidia deanei Carvalho (ATCC PRA-265)</strain>
    </source>
</reference>